<dbReference type="Pfam" id="PF00561">
    <property type="entry name" value="Abhydrolase_1"/>
    <property type="match status" value="1"/>
</dbReference>
<sequence length="261" mass="29186">MRFNYDFSSSGRERTLLLLHGFISDMDSMAQIARTASPHFNILRVDLPGFGGTRSTDIDYTIETIADGLQSLLKELGLKKVDILGYSMGGRVALSFAINYPEAVERLIIESASPGIASLEDRQARLLIDRKRADDITANYTVFIDAWETMALFDSQKHLMSEERSSQRRNRLAQVPKEVADSLLKYGTGVQPSYWQRLKHITIPVLLVVGEQDTKFKSINSKMAEMLPDAQLVVIEGAGHNVHMESPKKFGTMMIDFLLGG</sequence>
<evidence type="ECO:0000313" key="5">
    <source>
        <dbReference type="EMBL" id="MFC3388159.1"/>
    </source>
</evidence>
<accession>A0ABV7N4G0</accession>
<gene>
    <name evidence="3 5" type="primary">menH</name>
    <name evidence="5" type="ORF">ACFOEO_06210</name>
</gene>
<evidence type="ECO:0000256" key="3">
    <source>
        <dbReference type="HAMAP-Rule" id="MF_01660"/>
    </source>
</evidence>
<dbReference type="InterPro" id="IPR022485">
    <property type="entry name" value="SHCHC_synthase_MenH"/>
</dbReference>
<evidence type="ECO:0000313" key="6">
    <source>
        <dbReference type="Proteomes" id="UP001595637"/>
    </source>
</evidence>
<dbReference type="Proteomes" id="UP001595637">
    <property type="component" value="Unassembled WGS sequence"/>
</dbReference>
<comment type="caution">
    <text evidence="5">The sequence shown here is derived from an EMBL/GenBank/DDBJ whole genome shotgun (WGS) entry which is preliminary data.</text>
</comment>
<comment type="catalytic activity">
    <reaction evidence="3">
        <text>5-enolpyruvoyl-6-hydroxy-2-succinyl-cyclohex-3-ene-1-carboxylate = (1R,6R)-6-hydroxy-2-succinyl-cyclohexa-2,4-diene-1-carboxylate + pyruvate</text>
        <dbReference type="Rhea" id="RHEA:25597"/>
        <dbReference type="ChEBI" id="CHEBI:15361"/>
        <dbReference type="ChEBI" id="CHEBI:58689"/>
        <dbReference type="ChEBI" id="CHEBI:58818"/>
        <dbReference type="EC" id="4.2.99.20"/>
    </reaction>
</comment>
<dbReference type="Gene3D" id="3.40.50.1820">
    <property type="entry name" value="alpha/beta hydrolase"/>
    <property type="match status" value="1"/>
</dbReference>
<dbReference type="HAMAP" id="MF_01660">
    <property type="entry name" value="MenH"/>
    <property type="match status" value="1"/>
</dbReference>
<dbReference type="InterPro" id="IPR000639">
    <property type="entry name" value="Epox_hydrolase-like"/>
</dbReference>
<dbReference type="PRINTS" id="PR00111">
    <property type="entry name" value="ABHYDROLASE"/>
</dbReference>
<keyword evidence="1 3" id="KW-0474">Menaquinone biosynthesis</keyword>
<organism evidence="5 6">
    <name type="scientific">Salinicoccus sesuvii</name>
    <dbReference type="NCBI Taxonomy" id="868281"/>
    <lineage>
        <taxon>Bacteria</taxon>
        <taxon>Bacillati</taxon>
        <taxon>Bacillota</taxon>
        <taxon>Bacilli</taxon>
        <taxon>Bacillales</taxon>
        <taxon>Staphylococcaceae</taxon>
        <taxon>Salinicoccus</taxon>
    </lineage>
</organism>
<dbReference type="GO" id="GO:0070205">
    <property type="term" value="F:2-succinyl-6-hydroxy-2,4-cyclohexadiene-1-carboxylate synthase activity"/>
    <property type="evidence" value="ECO:0007669"/>
    <property type="project" value="UniProtKB-EC"/>
</dbReference>
<reference evidence="6" key="1">
    <citation type="journal article" date="2019" name="Int. J. Syst. Evol. Microbiol.">
        <title>The Global Catalogue of Microorganisms (GCM) 10K type strain sequencing project: providing services to taxonomists for standard genome sequencing and annotation.</title>
        <authorList>
            <consortium name="The Broad Institute Genomics Platform"/>
            <consortium name="The Broad Institute Genome Sequencing Center for Infectious Disease"/>
            <person name="Wu L."/>
            <person name="Ma J."/>
        </authorList>
    </citation>
    <scope>NUCLEOTIDE SEQUENCE [LARGE SCALE GENOMIC DNA]</scope>
    <source>
        <strain evidence="6">CCM 7756</strain>
    </source>
</reference>
<name>A0ABV7N4G0_9STAP</name>
<evidence type="ECO:0000259" key="4">
    <source>
        <dbReference type="Pfam" id="PF00561"/>
    </source>
</evidence>
<evidence type="ECO:0000256" key="2">
    <source>
        <dbReference type="ARBA" id="ARBA00023239"/>
    </source>
</evidence>
<keyword evidence="6" id="KW-1185">Reference proteome</keyword>
<dbReference type="PANTHER" id="PTHR42916">
    <property type="entry name" value="2-SUCCINYL-5-ENOLPYRUVYL-6-HYDROXY-3-CYCLOHEXENE-1-CARBOXYLATE SYNTHASE"/>
    <property type="match status" value="1"/>
</dbReference>
<feature type="domain" description="AB hydrolase-1" evidence="4">
    <location>
        <begin position="15"/>
        <end position="247"/>
    </location>
</feature>
<dbReference type="InterPro" id="IPR029058">
    <property type="entry name" value="AB_hydrolase_fold"/>
</dbReference>
<protein>
    <recommendedName>
        <fullName evidence="3">Putative 2-succinyl-6-hydroxy-2,4-cyclohexadiene-1-carboxylate synthase</fullName>
        <shortName evidence="3">SHCHC synthase</shortName>
        <ecNumber evidence="3">4.2.99.20</ecNumber>
    </recommendedName>
</protein>
<comment type="pathway">
    <text evidence="3">Quinol/quinone metabolism; 1,4-dihydroxy-2-naphthoate biosynthesis; 1,4-dihydroxy-2-naphthoate from chorismate: step 3/7.</text>
</comment>
<dbReference type="EC" id="4.2.99.20" evidence="3"/>
<dbReference type="InterPro" id="IPR000073">
    <property type="entry name" value="AB_hydrolase_1"/>
</dbReference>
<dbReference type="SUPFAM" id="SSF53474">
    <property type="entry name" value="alpha/beta-Hydrolases"/>
    <property type="match status" value="1"/>
</dbReference>
<evidence type="ECO:0000256" key="1">
    <source>
        <dbReference type="ARBA" id="ARBA00022428"/>
    </source>
</evidence>
<dbReference type="PANTHER" id="PTHR42916:SF1">
    <property type="entry name" value="PROTEIN PHYLLO, CHLOROPLASTIC"/>
    <property type="match status" value="1"/>
</dbReference>
<comment type="pathway">
    <text evidence="3">Quinol/quinone metabolism; menaquinone biosynthesis.</text>
</comment>
<comment type="function">
    <text evidence="3">Catalyzes a proton abstraction reaction that results in 2,5-elimination of pyruvate from 2-succinyl-5-enolpyruvyl-6-hydroxy-3-cyclohexene-1-carboxylate (SEPHCHC) and the formation of 2-succinyl-6-hydroxy-2,4-cyclohexadiene-1-carboxylate (SHCHC).</text>
</comment>
<dbReference type="NCBIfam" id="TIGR03695">
    <property type="entry name" value="menH_SHCHC"/>
    <property type="match status" value="1"/>
</dbReference>
<comment type="similarity">
    <text evidence="3">Belongs to the AB hydrolase superfamily. MenH family.</text>
</comment>
<dbReference type="RefSeq" id="WP_380653207.1">
    <property type="nucleotide sequence ID" value="NZ_JBHRVQ010000001.1"/>
</dbReference>
<dbReference type="PRINTS" id="PR00412">
    <property type="entry name" value="EPOXHYDRLASE"/>
</dbReference>
<comment type="subunit">
    <text evidence="3">Monomer.</text>
</comment>
<keyword evidence="2 3" id="KW-0456">Lyase</keyword>
<dbReference type="EMBL" id="JBHRVQ010000001">
    <property type="protein sequence ID" value="MFC3388159.1"/>
    <property type="molecule type" value="Genomic_DNA"/>
</dbReference>
<proteinExistence type="inferred from homology"/>